<feature type="compositionally biased region" description="Basic and acidic residues" evidence="1">
    <location>
        <begin position="1"/>
        <end position="16"/>
    </location>
</feature>
<dbReference type="PhylomeDB" id="E9HPU4"/>
<dbReference type="InterPro" id="IPR040564">
    <property type="entry name" value="CxC3-like"/>
</dbReference>
<feature type="domain" description="CxC3 like cysteine cluster" evidence="2">
    <location>
        <begin position="154"/>
        <end position="263"/>
    </location>
</feature>
<dbReference type="EMBL" id="GL732711">
    <property type="protein sequence ID" value="EFX66240.1"/>
    <property type="molecule type" value="Genomic_DNA"/>
</dbReference>
<evidence type="ECO:0000256" key="1">
    <source>
        <dbReference type="SAM" id="MobiDB-lite"/>
    </source>
</evidence>
<feature type="region of interest" description="Disordered" evidence="1">
    <location>
        <begin position="1"/>
        <end position="72"/>
    </location>
</feature>
<dbReference type="Proteomes" id="UP000000305">
    <property type="component" value="Unassembled WGS sequence"/>
</dbReference>
<proteinExistence type="predicted"/>
<keyword evidence="4" id="KW-1185">Reference proteome</keyword>
<protein>
    <recommendedName>
        <fullName evidence="2">CxC3 like cysteine cluster domain-containing protein</fullName>
    </recommendedName>
</protein>
<dbReference type="PANTHER" id="PTHR33104:SF2">
    <property type="entry name" value="CXC3 LIKE CYSTEINE CLUSTER DOMAIN-CONTAINING PROTEIN"/>
    <property type="match status" value="1"/>
</dbReference>
<evidence type="ECO:0000313" key="4">
    <source>
        <dbReference type="Proteomes" id="UP000000305"/>
    </source>
</evidence>
<reference evidence="3 4" key="1">
    <citation type="journal article" date="2011" name="Science">
        <title>The ecoresponsive genome of Daphnia pulex.</title>
        <authorList>
            <person name="Colbourne J.K."/>
            <person name="Pfrender M.E."/>
            <person name="Gilbert D."/>
            <person name="Thomas W.K."/>
            <person name="Tucker A."/>
            <person name="Oakley T.H."/>
            <person name="Tokishita S."/>
            <person name="Aerts A."/>
            <person name="Arnold G.J."/>
            <person name="Basu M.K."/>
            <person name="Bauer D.J."/>
            <person name="Caceres C.E."/>
            <person name="Carmel L."/>
            <person name="Casola C."/>
            <person name="Choi J.H."/>
            <person name="Detter J.C."/>
            <person name="Dong Q."/>
            <person name="Dusheyko S."/>
            <person name="Eads B.D."/>
            <person name="Frohlich T."/>
            <person name="Geiler-Samerotte K.A."/>
            <person name="Gerlach D."/>
            <person name="Hatcher P."/>
            <person name="Jogdeo S."/>
            <person name="Krijgsveld J."/>
            <person name="Kriventseva E.V."/>
            <person name="Kultz D."/>
            <person name="Laforsch C."/>
            <person name="Lindquist E."/>
            <person name="Lopez J."/>
            <person name="Manak J.R."/>
            <person name="Muller J."/>
            <person name="Pangilinan J."/>
            <person name="Patwardhan R.P."/>
            <person name="Pitluck S."/>
            <person name="Pritham E.J."/>
            <person name="Rechtsteiner A."/>
            <person name="Rho M."/>
            <person name="Rogozin I.B."/>
            <person name="Sakarya O."/>
            <person name="Salamov A."/>
            <person name="Schaack S."/>
            <person name="Shapiro H."/>
            <person name="Shiga Y."/>
            <person name="Skalitzky C."/>
            <person name="Smith Z."/>
            <person name="Souvorov A."/>
            <person name="Sung W."/>
            <person name="Tang Z."/>
            <person name="Tsuchiya D."/>
            <person name="Tu H."/>
            <person name="Vos H."/>
            <person name="Wang M."/>
            <person name="Wolf Y.I."/>
            <person name="Yamagata H."/>
            <person name="Yamada T."/>
            <person name="Ye Y."/>
            <person name="Shaw J.R."/>
            <person name="Andrews J."/>
            <person name="Crease T.J."/>
            <person name="Tang H."/>
            <person name="Lucas S.M."/>
            <person name="Robertson H.M."/>
            <person name="Bork P."/>
            <person name="Koonin E.V."/>
            <person name="Zdobnov E.M."/>
            <person name="Grigoriev I.V."/>
            <person name="Lynch M."/>
            <person name="Boore J.L."/>
        </authorList>
    </citation>
    <scope>NUCLEOTIDE SEQUENCE [LARGE SCALE GENOMIC DNA]</scope>
</reference>
<dbReference type="KEGG" id="dpx:DAPPUDRAFT_332387"/>
<dbReference type="AlphaFoldDB" id="E9HPU4"/>
<dbReference type="Pfam" id="PF18804">
    <property type="entry name" value="CxC3"/>
    <property type="match status" value="1"/>
</dbReference>
<name>E9HPU4_DAPPU</name>
<gene>
    <name evidence="3" type="ORF">DAPPUDRAFT_332387</name>
</gene>
<accession>E9HPU4</accession>
<organism evidence="3 4">
    <name type="scientific">Daphnia pulex</name>
    <name type="common">Water flea</name>
    <dbReference type="NCBI Taxonomy" id="6669"/>
    <lineage>
        <taxon>Eukaryota</taxon>
        <taxon>Metazoa</taxon>
        <taxon>Ecdysozoa</taxon>
        <taxon>Arthropoda</taxon>
        <taxon>Crustacea</taxon>
        <taxon>Branchiopoda</taxon>
        <taxon>Diplostraca</taxon>
        <taxon>Cladocera</taxon>
        <taxon>Anomopoda</taxon>
        <taxon>Daphniidae</taxon>
        <taxon>Daphnia</taxon>
    </lineage>
</organism>
<sequence>MDEYNERRRNSRKKEIPFSGTRGFGACSSSALASKSGPELEKGRGKLRKRPLKSSSGGTIESQEDTSRKGYVDDHVNSCSSFQEYMEHVNQTSALHNLIENSVIDEKDDTRMPKKSWKERVEATECAWKEAFQTLLEDVFATQAFYFLPFKKCDVTVPCFPPELCTSCECKGHFEILAGDKSIVVVTKDGRFDLKSTKFKCKNCKIETKSSIIDYITSGFWPGDPKIMSYLISADLLRFWYLTKHNMPGTSMNKFIETLETLFDGQKPSRPINKIHFQNASRYYEHFMHQVDVKVKFKDKTVCLSCKGIMLASHCDGNFKLYRLLSALGIYLSSLYGDVVIAFDEDMKNHRAKIDSKVPKVTYFIL</sequence>
<dbReference type="STRING" id="6669.E9HPU4"/>
<dbReference type="PANTHER" id="PTHR33104">
    <property type="entry name" value="SI:DKEY-29D5.2"/>
    <property type="match status" value="1"/>
</dbReference>
<evidence type="ECO:0000313" key="3">
    <source>
        <dbReference type="EMBL" id="EFX66240.1"/>
    </source>
</evidence>
<dbReference type="OrthoDB" id="8941469at2759"/>
<dbReference type="HOGENOM" id="CLU_757067_0_0_1"/>
<evidence type="ECO:0000259" key="2">
    <source>
        <dbReference type="Pfam" id="PF18804"/>
    </source>
</evidence>
<dbReference type="InParanoid" id="E9HPU4"/>